<proteinExistence type="inferred from homology"/>
<comment type="subcellular location">
    <subcellularLocation>
        <location evidence="1">Cell envelope</location>
    </subcellularLocation>
</comment>
<dbReference type="EMBL" id="JAUSYA010000001">
    <property type="protein sequence ID" value="MDQ0686590.1"/>
    <property type="molecule type" value="Genomic_DNA"/>
</dbReference>
<evidence type="ECO:0000313" key="5">
    <source>
        <dbReference type="EMBL" id="MDQ0686590.1"/>
    </source>
</evidence>
<reference evidence="5 6" key="1">
    <citation type="submission" date="2023-07" db="EMBL/GenBank/DDBJ databases">
        <title>Comparative genomics of wheat-associated soil bacteria to identify genetic determinants of phenazine resistance.</title>
        <authorList>
            <person name="Mouncey N."/>
        </authorList>
    </citation>
    <scope>NUCLEOTIDE SEQUENCE [LARGE SCALE GENOMIC DNA]</scope>
    <source>
        <strain evidence="5 6">W4I19-2</strain>
    </source>
</reference>
<keyword evidence="4" id="KW-0732">Signal</keyword>
<organism evidence="5 6">
    <name type="scientific">Streptomyces achromogenes</name>
    <dbReference type="NCBI Taxonomy" id="67255"/>
    <lineage>
        <taxon>Bacteria</taxon>
        <taxon>Bacillati</taxon>
        <taxon>Actinomycetota</taxon>
        <taxon>Actinomycetes</taxon>
        <taxon>Kitasatosporales</taxon>
        <taxon>Streptomycetaceae</taxon>
        <taxon>Streptomyces</taxon>
    </lineage>
</organism>
<accession>A0ABU0Q7F4</accession>
<evidence type="ECO:0000256" key="3">
    <source>
        <dbReference type="ARBA" id="ARBA00022448"/>
    </source>
</evidence>
<dbReference type="Gene3D" id="3.40.190.10">
    <property type="entry name" value="Periplasmic binding protein-like II"/>
    <property type="match status" value="2"/>
</dbReference>
<dbReference type="InterPro" id="IPR006059">
    <property type="entry name" value="SBP"/>
</dbReference>
<dbReference type="PROSITE" id="PS51318">
    <property type="entry name" value="TAT"/>
    <property type="match status" value="1"/>
</dbReference>
<evidence type="ECO:0000256" key="2">
    <source>
        <dbReference type="ARBA" id="ARBA00008520"/>
    </source>
</evidence>
<dbReference type="RefSeq" id="WP_306949036.1">
    <property type="nucleotide sequence ID" value="NZ_JAUSYA010000001.1"/>
</dbReference>
<comment type="similarity">
    <text evidence="2">Belongs to the bacterial solute-binding protein 1 family.</text>
</comment>
<evidence type="ECO:0000313" key="6">
    <source>
        <dbReference type="Proteomes" id="UP001243364"/>
    </source>
</evidence>
<dbReference type="PANTHER" id="PTHR43649">
    <property type="entry name" value="ARABINOSE-BINDING PROTEIN-RELATED"/>
    <property type="match status" value="1"/>
</dbReference>
<protein>
    <submittedName>
        <fullName evidence="5">Aldouronate transport system substrate-binding protein</fullName>
    </submittedName>
</protein>
<dbReference type="InterPro" id="IPR006311">
    <property type="entry name" value="TAT_signal"/>
</dbReference>
<gene>
    <name evidence="5" type="ORF">QFZ56_005553</name>
</gene>
<dbReference type="PANTHER" id="PTHR43649:SF31">
    <property type="entry name" value="SN-GLYCEROL-3-PHOSPHATE-BINDING PERIPLASMIC PROTEIN UGPB"/>
    <property type="match status" value="1"/>
</dbReference>
<comment type="caution">
    <text evidence="5">The sequence shown here is derived from an EMBL/GenBank/DDBJ whole genome shotgun (WGS) entry which is preliminary data.</text>
</comment>
<name>A0ABU0Q7F4_STRAH</name>
<keyword evidence="3" id="KW-0813">Transport</keyword>
<dbReference type="SUPFAM" id="SSF53850">
    <property type="entry name" value="Periplasmic binding protein-like II"/>
    <property type="match status" value="1"/>
</dbReference>
<keyword evidence="6" id="KW-1185">Reference proteome</keyword>
<dbReference type="Proteomes" id="UP001243364">
    <property type="component" value="Unassembled WGS sequence"/>
</dbReference>
<sequence length="564" mass="60885">MTPNAASASSGPSRRSFLASTAVATAAVAGGMPLLAACGGSDGDSREGTTAGKAAKKILPAFVAAGVVTPDIPSKNGSAVGFTGKLDLATLKTSVPKKLGKGGKVTVMSPFWGSPPKGDNPYYTAMNSLTGVDVVWQNQDGNTYDQKLGAVLASSNVPDVVVVPGWNMGGKIPSAILSKFADLGPYLSGDKVKEYPNLAAIPTDAWQRAIFGGKLRGLPMPSSYVPNIVPFYRKDLFEKHGYEVPKTTDEFTALAKEITNAKAKVWACGDMKWTAFNSFGVPSGQEKPLGWILQDDKLVYRVELDAYLEALEWSRKLFAAGYVHPDFKLGKSQAVDPSTKFAAGEFLIYNNDISSWYGQQASQATQNPDFQIWGMDIFGNGDADPVIYATQPANIFAFVNKKASESVIRDVLAVANVTAAPYGTKEYMLTNYGVEGTHYTVKDGVPVKNDKGNQEVANAFIMIASPAATIAHPDFPDIAKGQVEWQQRMGAFTKKSAFYGMQITEPTRWTNLSNDFEQLEDDIVRGRKKISDMQQAVADWKKKGGDQLRDWYRKVLDDNGPAAS</sequence>
<dbReference type="Pfam" id="PF13416">
    <property type="entry name" value="SBP_bac_8"/>
    <property type="match status" value="1"/>
</dbReference>
<evidence type="ECO:0000256" key="4">
    <source>
        <dbReference type="ARBA" id="ARBA00022729"/>
    </source>
</evidence>
<dbReference type="InterPro" id="IPR050490">
    <property type="entry name" value="Bact_solute-bd_prot1"/>
</dbReference>
<evidence type="ECO:0000256" key="1">
    <source>
        <dbReference type="ARBA" id="ARBA00004196"/>
    </source>
</evidence>